<sequence length="125" mass="13875">MANDNARSTPQSMVSKGPGKKGSTSVENTLDPQVVITEESDEKEVGVTITPDFIKNHLETLKAKLAELEHKEKLEKLKAQLSYDEGEPDEFLKNPVTMRSKEVLREDGGETHPSSHNMTTWAVVI</sequence>
<feature type="region of interest" description="Disordered" evidence="1">
    <location>
        <begin position="1"/>
        <end position="42"/>
    </location>
</feature>
<evidence type="ECO:0000313" key="4">
    <source>
        <dbReference type="Proteomes" id="UP000326396"/>
    </source>
</evidence>
<dbReference type="Proteomes" id="UP000326396">
    <property type="component" value="Unassembled WGS sequence"/>
</dbReference>
<dbReference type="EMBL" id="SZYD01000457">
    <property type="protein sequence ID" value="KAD1813794.1"/>
    <property type="molecule type" value="Genomic_DNA"/>
</dbReference>
<gene>
    <name evidence="3" type="ORF">E3N88_42258</name>
    <name evidence="2" type="ORF">E3N88_45316</name>
</gene>
<reference evidence="2 4" key="1">
    <citation type="submission" date="2019-05" db="EMBL/GenBank/DDBJ databases">
        <title>Mikania micrantha, genome provides insights into the molecular mechanism of rapid growth.</title>
        <authorList>
            <person name="Liu B."/>
        </authorList>
    </citation>
    <scope>NUCLEOTIDE SEQUENCE [LARGE SCALE GENOMIC DNA]</scope>
    <source>
        <strain evidence="2">NLD-2019</strain>
        <tissue evidence="2">Leaf</tissue>
    </source>
</reference>
<comment type="caution">
    <text evidence="2">The sequence shown here is derived from an EMBL/GenBank/DDBJ whole genome shotgun (WGS) entry which is preliminary data.</text>
</comment>
<dbReference type="EMBL" id="SZYD01002276">
    <property type="protein sequence ID" value="KAC9741843.1"/>
    <property type="molecule type" value="Genomic_DNA"/>
</dbReference>
<feature type="compositionally biased region" description="Polar residues" evidence="1">
    <location>
        <begin position="1"/>
        <end position="14"/>
    </location>
</feature>
<dbReference type="AlphaFoldDB" id="A0A5N6LBX3"/>
<protein>
    <submittedName>
        <fullName evidence="2">Uncharacterized protein</fullName>
    </submittedName>
</protein>
<proteinExistence type="predicted"/>
<keyword evidence="4" id="KW-1185">Reference proteome</keyword>
<evidence type="ECO:0000313" key="2">
    <source>
        <dbReference type="EMBL" id="KAC9741843.1"/>
    </source>
</evidence>
<evidence type="ECO:0000313" key="3">
    <source>
        <dbReference type="EMBL" id="KAD1813794.1"/>
    </source>
</evidence>
<name>A0A5N6LBX3_9ASTR</name>
<evidence type="ECO:0000256" key="1">
    <source>
        <dbReference type="SAM" id="MobiDB-lite"/>
    </source>
</evidence>
<organism evidence="2 4">
    <name type="scientific">Mikania micrantha</name>
    <name type="common">bitter vine</name>
    <dbReference type="NCBI Taxonomy" id="192012"/>
    <lineage>
        <taxon>Eukaryota</taxon>
        <taxon>Viridiplantae</taxon>
        <taxon>Streptophyta</taxon>
        <taxon>Embryophyta</taxon>
        <taxon>Tracheophyta</taxon>
        <taxon>Spermatophyta</taxon>
        <taxon>Magnoliopsida</taxon>
        <taxon>eudicotyledons</taxon>
        <taxon>Gunneridae</taxon>
        <taxon>Pentapetalae</taxon>
        <taxon>asterids</taxon>
        <taxon>campanulids</taxon>
        <taxon>Asterales</taxon>
        <taxon>Asteraceae</taxon>
        <taxon>Asteroideae</taxon>
        <taxon>Heliantheae alliance</taxon>
        <taxon>Eupatorieae</taxon>
        <taxon>Mikania</taxon>
    </lineage>
</organism>
<feature type="compositionally biased region" description="Polar residues" evidence="1">
    <location>
        <begin position="22"/>
        <end position="31"/>
    </location>
</feature>
<accession>A0A5N6LBX3</accession>